<evidence type="ECO:0000313" key="2">
    <source>
        <dbReference type="EMBL" id="RIJ50180.1"/>
    </source>
</evidence>
<name>A0A399T151_9BACT</name>
<keyword evidence="1" id="KW-0732">Signal</keyword>
<feature type="signal peptide" evidence="1">
    <location>
        <begin position="1"/>
        <end position="25"/>
    </location>
</feature>
<organism evidence="2 3">
    <name type="scientific">Maribellus luteus</name>
    <dbReference type="NCBI Taxonomy" id="2305463"/>
    <lineage>
        <taxon>Bacteria</taxon>
        <taxon>Pseudomonadati</taxon>
        <taxon>Bacteroidota</taxon>
        <taxon>Bacteroidia</taxon>
        <taxon>Marinilabiliales</taxon>
        <taxon>Prolixibacteraceae</taxon>
        <taxon>Maribellus</taxon>
    </lineage>
</organism>
<dbReference type="AlphaFoldDB" id="A0A399T151"/>
<feature type="chain" id="PRO_5017389360" evidence="1">
    <location>
        <begin position="26"/>
        <end position="186"/>
    </location>
</feature>
<dbReference type="RefSeq" id="WP_119436867.1">
    <property type="nucleotide sequence ID" value="NZ_QWGR01000002.1"/>
</dbReference>
<protein>
    <submittedName>
        <fullName evidence="2">Uncharacterized protein</fullName>
    </submittedName>
</protein>
<sequence length="186" mass="21941">MKSKKLKRFIPLLLLLPLCVVFLGAGCEKENEDLGPGISIYKTRGDYFNLVDIGMKGDEIYRTNSFWNARYSSYHFIKFINGDTLYTQRYHLGNGYILDTEADERYDVFIDMTHKEHLRREIINFENGIGVAVPDDTLFKYILDKDPYTEFYRNKTGIKRFRLSDSLEIKQILLDGEIDKYFEKMK</sequence>
<reference evidence="2 3" key="1">
    <citation type="submission" date="2018-08" db="EMBL/GenBank/DDBJ databases">
        <title>Pallidiluteibacterium maritimus gen. nov., sp. nov., isolated from coastal sediment.</title>
        <authorList>
            <person name="Zhou L.Y."/>
        </authorList>
    </citation>
    <scope>NUCLEOTIDE SEQUENCE [LARGE SCALE GENOMIC DNA]</scope>
    <source>
        <strain evidence="2 3">XSD2</strain>
    </source>
</reference>
<dbReference type="EMBL" id="QWGR01000002">
    <property type="protein sequence ID" value="RIJ50180.1"/>
    <property type="molecule type" value="Genomic_DNA"/>
</dbReference>
<accession>A0A399T151</accession>
<dbReference type="OrthoDB" id="1099608at2"/>
<evidence type="ECO:0000256" key="1">
    <source>
        <dbReference type="SAM" id="SignalP"/>
    </source>
</evidence>
<evidence type="ECO:0000313" key="3">
    <source>
        <dbReference type="Proteomes" id="UP000265926"/>
    </source>
</evidence>
<dbReference type="Proteomes" id="UP000265926">
    <property type="component" value="Unassembled WGS sequence"/>
</dbReference>
<dbReference type="PROSITE" id="PS51257">
    <property type="entry name" value="PROKAR_LIPOPROTEIN"/>
    <property type="match status" value="1"/>
</dbReference>
<gene>
    <name evidence="2" type="ORF">D1614_05395</name>
</gene>
<keyword evidence="3" id="KW-1185">Reference proteome</keyword>
<comment type="caution">
    <text evidence="2">The sequence shown here is derived from an EMBL/GenBank/DDBJ whole genome shotgun (WGS) entry which is preliminary data.</text>
</comment>
<proteinExistence type="predicted"/>